<evidence type="ECO:0000256" key="3">
    <source>
        <dbReference type="ARBA" id="ARBA00023242"/>
    </source>
</evidence>
<dbReference type="PANTHER" id="PTHR14369">
    <property type="entry name" value="SURFEIT LOCUS PROTEIN 6"/>
    <property type="match status" value="1"/>
</dbReference>
<dbReference type="AlphaFoldDB" id="A0A5S6R338"/>
<feature type="compositionally biased region" description="Basic residues" evidence="4">
    <location>
        <begin position="153"/>
        <end position="181"/>
    </location>
</feature>
<reference evidence="7" key="1">
    <citation type="submission" date="2019-12" db="UniProtKB">
        <authorList>
            <consortium name="WormBaseParasite"/>
        </authorList>
    </citation>
    <scope>IDENTIFICATION</scope>
</reference>
<sequence length="353" mass="40448">MYLGKTTHHNILDKLADQRLRALQSSVKVMTDHFERVLQLDAKFLRTLDLLDPNIYGFDDATKNYLRSVNYKLKPGQLRRTGKQGVCRQPERNVADVISCGPVKTISRIWRILAESDPAQIANAAMKNANVPDELSLGYNGGEDAEAPSFPKAKVKAKSKGNAKQKPKKKKEKKLTAKKRLVPMGGSKRESALPLPNDEGNATTNASTDKLSYSKFEFAGNDDSKRKHRKRGTFSVDSLVGRRYGSLLRKVEQRQEKLESLEEKDPAKAELVKRKIRWDAAERRAQGIKIKDNPSLLRKGLKRRLKKKERSKKKWAQRVAAVEHSMQKRQEIRRSNIRKRIEQKKKFRAKEHF</sequence>
<name>A0A5S6R338_TRIMR</name>
<keyword evidence="6" id="KW-1185">Reference proteome</keyword>
<evidence type="ECO:0000313" key="6">
    <source>
        <dbReference type="Proteomes" id="UP000046395"/>
    </source>
</evidence>
<dbReference type="GO" id="GO:0042273">
    <property type="term" value="P:ribosomal large subunit biogenesis"/>
    <property type="evidence" value="ECO:0007669"/>
    <property type="project" value="TreeGrafter"/>
</dbReference>
<dbReference type="Pfam" id="PF04935">
    <property type="entry name" value="SURF6"/>
    <property type="match status" value="1"/>
</dbReference>
<evidence type="ECO:0000256" key="4">
    <source>
        <dbReference type="SAM" id="MobiDB-lite"/>
    </source>
</evidence>
<dbReference type="STRING" id="70415.A0A5S6R338"/>
<dbReference type="GO" id="GO:0005730">
    <property type="term" value="C:nucleolus"/>
    <property type="evidence" value="ECO:0007669"/>
    <property type="project" value="TreeGrafter"/>
</dbReference>
<keyword evidence="3" id="KW-0539">Nucleus</keyword>
<feature type="domain" description="Ribosomal RNA-processing protein 14/surfeit locus protein 6 C-terminal" evidence="5">
    <location>
        <begin position="157"/>
        <end position="348"/>
    </location>
</feature>
<proteinExistence type="inferred from homology"/>
<feature type="region of interest" description="Disordered" evidence="4">
    <location>
        <begin position="148"/>
        <end position="208"/>
    </location>
</feature>
<accession>A0A5S6R338</accession>
<evidence type="ECO:0000259" key="5">
    <source>
        <dbReference type="Pfam" id="PF04935"/>
    </source>
</evidence>
<feature type="compositionally biased region" description="Basic residues" evidence="4">
    <location>
        <begin position="301"/>
        <end position="316"/>
    </location>
</feature>
<dbReference type="GO" id="GO:0042274">
    <property type="term" value="P:ribosomal small subunit biogenesis"/>
    <property type="evidence" value="ECO:0007669"/>
    <property type="project" value="TreeGrafter"/>
</dbReference>
<feature type="region of interest" description="Disordered" evidence="4">
    <location>
        <begin position="301"/>
        <end position="330"/>
    </location>
</feature>
<dbReference type="GO" id="GO:0003677">
    <property type="term" value="F:DNA binding"/>
    <property type="evidence" value="ECO:0007669"/>
    <property type="project" value="TreeGrafter"/>
</dbReference>
<organism evidence="6 7">
    <name type="scientific">Trichuris muris</name>
    <name type="common">Mouse whipworm</name>
    <dbReference type="NCBI Taxonomy" id="70415"/>
    <lineage>
        <taxon>Eukaryota</taxon>
        <taxon>Metazoa</taxon>
        <taxon>Ecdysozoa</taxon>
        <taxon>Nematoda</taxon>
        <taxon>Enoplea</taxon>
        <taxon>Dorylaimia</taxon>
        <taxon>Trichinellida</taxon>
        <taxon>Trichuridae</taxon>
        <taxon>Trichuris</taxon>
    </lineage>
</organism>
<comment type="similarity">
    <text evidence="2">Belongs to the SURF6 family.</text>
</comment>
<comment type="subcellular location">
    <subcellularLocation>
        <location evidence="1">Nucleus</location>
    </subcellularLocation>
</comment>
<evidence type="ECO:0000256" key="2">
    <source>
        <dbReference type="ARBA" id="ARBA00005904"/>
    </source>
</evidence>
<dbReference type="Proteomes" id="UP000046395">
    <property type="component" value="Unassembled WGS sequence"/>
</dbReference>
<dbReference type="InterPro" id="IPR029190">
    <property type="entry name" value="Rrp14/SURF6_C"/>
</dbReference>
<evidence type="ECO:0000313" key="7">
    <source>
        <dbReference type="WBParaSite" id="TMUE_3000013853.1"/>
    </source>
</evidence>
<dbReference type="InterPro" id="IPR007019">
    <property type="entry name" value="SURF6"/>
</dbReference>
<protein>
    <submittedName>
        <fullName evidence="7">SURF6 domain-containing protein</fullName>
    </submittedName>
</protein>
<dbReference type="GO" id="GO:0003723">
    <property type="term" value="F:RNA binding"/>
    <property type="evidence" value="ECO:0007669"/>
    <property type="project" value="TreeGrafter"/>
</dbReference>
<dbReference type="PANTHER" id="PTHR14369:SF0">
    <property type="entry name" value="SURFEIT LOCUS PROTEIN 6"/>
    <property type="match status" value="1"/>
</dbReference>
<evidence type="ECO:0000256" key="1">
    <source>
        <dbReference type="ARBA" id="ARBA00004123"/>
    </source>
</evidence>
<dbReference type="WBParaSite" id="TMUE_3000013853.1">
    <property type="protein sequence ID" value="TMUE_3000013853.1"/>
    <property type="gene ID" value="WBGene00288966"/>
</dbReference>